<keyword evidence="4" id="KW-0732">Signal</keyword>
<evidence type="ECO:0000256" key="2">
    <source>
        <dbReference type="ARBA" id="ARBA00022801"/>
    </source>
</evidence>
<feature type="compositionally biased region" description="Low complexity" evidence="3">
    <location>
        <begin position="29"/>
        <end position="57"/>
    </location>
</feature>
<name>A0ABQ3PAV6_9ACTN</name>
<comment type="caution">
    <text evidence="5">The sequence shown here is derived from an EMBL/GenBank/DDBJ whole genome shotgun (WGS) entry which is preliminary data.</text>
</comment>
<feature type="region of interest" description="Disordered" evidence="3">
    <location>
        <begin position="29"/>
        <end position="67"/>
    </location>
</feature>
<dbReference type="InterPro" id="IPR016191">
    <property type="entry name" value="Ribonuclease/ribotoxin"/>
</dbReference>
<keyword evidence="6" id="KW-1185">Reference proteome</keyword>
<organism evidence="5 6">
    <name type="scientific">Streptomyces hydrogenans</name>
    <dbReference type="NCBI Taxonomy" id="1873719"/>
    <lineage>
        <taxon>Bacteria</taxon>
        <taxon>Bacillati</taxon>
        <taxon>Actinomycetota</taxon>
        <taxon>Actinomycetes</taxon>
        <taxon>Kitasatosporales</taxon>
        <taxon>Streptomycetaceae</taxon>
        <taxon>Streptomyces</taxon>
    </lineage>
</organism>
<keyword evidence="2" id="KW-0378">Hydrolase</keyword>
<gene>
    <name evidence="5" type="ORF">Shyd_35360</name>
</gene>
<sequence>MTARCLRLGLAVLAGLSLLLTGCSAGTATPTATAAPSRTAAPSAPAPSAVPTASRSSGLPTVEAAELPPEARRTLALIRAGGPFPYAKDGSVFSNFERILPPRKRGYYHEYTVRTPGERDRGARRIVTGGEGERYYTDDHYESFREVVGDETG</sequence>
<dbReference type="PROSITE" id="PS51257">
    <property type="entry name" value="PROKAR_LIPOPROTEIN"/>
    <property type="match status" value="1"/>
</dbReference>
<evidence type="ECO:0000313" key="5">
    <source>
        <dbReference type="EMBL" id="GHI22165.1"/>
    </source>
</evidence>
<evidence type="ECO:0000256" key="1">
    <source>
        <dbReference type="ARBA" id="ARBA00022722"/>
    </source>
</evidence>
<evidence type="ECO:0000313" key="6">
    <source>
        <dbReference type="Proteomes" id="UP001052739"/>
    </source>
</evidence>
<evidence type="ECO:0000256" key="4">
    <source>
        <dbReference type="SAM" id="SignalP"/>
    </source>
</evidence>
<dbReference type="EMBL" id="BNDW01000019">
    <property type="protein sequence ID" value="GHI22165.1"/>
    <property type="molecule type" value="Genomic_DNA"/>
</dbReference>
<dbReference type="InterPro" id="IPR000026">
    <property type="entry name" value="N1-like"/>
</dbReference>
<dbReference type="Gene3D" id="3.10.450.30">
    <property type="entry name" value="Microbial ribonucleases"/>
    <property type="match status" value="1"/>
</dbReference>
<dbReference type="RefSeq" id="WP_190225720.1">
    <property type="nucleotide sequence ID" value="NZ_BNBS01000125.1"/>
</dbReference>
<dbReference type="Pfam" id="PF00545">
    <property type="entry name" value="Ribonuclease"/>
    <property type="match status" value="1"/>
</dbReference>
<feature type="chain" id="PRO_5045519514" evidence="4">
    <location>
        <begin position="26"/>
        <end position="153"/>
    </location>
</feature>
<reference evidence="5" key="1">
    <citation type="submission" date="2024-05" db="EMBL/GenBank/DDBJ databases">
        <title>Whole genome shotgun sequence of Streptomyces hydrogenans NBRC 13475.</title>
        <authorList>
            <person name="Komaki H."/>
            <person name="Tamura T."/>
        </authorList>
    </citation>
    <scope>NUCLEOTIDE SEQUENCE</scope>
    <source>
        <strain evidence="5">NBRC 13475</strain>
    </source>
</reference>
<proteinExistence type="predicted"/>
<evidence type="ECO:0000256" key="3">
    <source>
        <dbReference type="SAM" id="MobiDB-lite"/>
    </source>
</evidence>
<protein>
    <submittedName>
        <fullName evidence="5">Uncharacterized protein</fullName>
    </submittedName>
</protein>
<dbReference type="SUPFAM" id="SSF53933">
    <property type="entry name" value="Microbial ribonucleases"/>
    <property type="match status" value="1"/>
</dbReference>
<dbReference type="Proteomes" id="UP001052739">
    <property type="component" value="Unassembled WGS sequence"/>
</dbReference>
<keyword evidence="1" id="KW-0540">Nuclease</keyword>
<feature type="signal peptide" evidence="4">
    <location>
        <begin position="1"/>
        <end position="25"/>
    </location>
</feature>
<accession>A0ABQ3PAV6</accession>